<dbReference type="EMBL" id="CM023473">
    <property type="protein sequence ID" value="KAH7953623.1"/>
    <property type="molecule type" value="Genomic_DNA"/>
</dbReference>
<evidence type="ECO:0000313" key="2">
    <source>
        <dbReference type="Proteomes" id="UP000821865"/>
    </source>
</evidence>
<reference evidence="1" key="1">
    <citation type="submission" date="2020-05" db="EMBL/GenBank/DDBJ databases">
        <title>Large-scale comparative analyses of tick genomes elucidate their genetic diversity and vector capacities.</title>
        <authorList>
            <person name="Jia N."/>
            <person name="Wang J."/>
            <person name="Shi W."/>
            <person name="Du L."/>
            <person name="Sun Y."/>
            <person name="Zhan W."/>
            <person name="Jiang J."/>
            <person name="Wang Q."/>
            <person name="Zhang B."/>
            <person name="Ji P."/>
            <person name="Sakyi L.B."/>
            <person name="Cui X."/>
            <person name="Yuan T."/>
            <person name="Jiang B."/>
            <person name="Yang W."/>
            <person name="Lam T.T.-Y."/>
            <person name="Chang Q."/>
            <person name="Ding S."/>
            <person name="Wang X."/>
            <person name="Zhu J."/>
            <person name="Ruan X."/>
            <person name="Zhao L."/>
            <person name="Wei J."/>
            <person name="Que T."/>
            <person name="Du C."/>
            <person name="Cheng J."/>
            <person name="Dai P."/>
            <person name="Han X."/>
            <person name="Huang E."/>
            <person name="Gao Y."/>
            <person name="Liu J."/>
            <person name="Shao H."/>
            <person name="Ye R."/>
            <person name="Li L."/>
            <person name="Wei W."/>
            <person name="Wang X."/>
            <person name="Wang C."/>
            <person name="Yang T."/>
            <person name="Huo Q."/>
            <person name="Li W."/>
            <person name="Guo W."/>
            <person name="Chen H."/>
            <person name="Zhou L."/>
            <person name="Ni X."/>
            <person name="Tian J."/>
            <person name="Zhou Y."/>
            <person name="Sheng Y."/>
            <person name="Liu T."/>
            <person name="Pan Y."/>
            <person name="Xia L."/>
            <person name="Li J."/>
            <person name="Zhao F."/>
            <person name="Cao W."/>
        </authorList>
    </citation>
    <scope>NUCLEOTIDE SEQUENCE</scope>
    <source>
        <strain evidence="1">Dsil-2018</strain>
    </source>
</reference>
<gene>
    <name evidence="1" type="ORF">HPB49_010727</name>
</gene>
<protein>
    <submittedName>
        <fullName evidence="1">Uncharacterized protein</fullName>
    </submittedName>
</protein>
<organism evidence="1 2">
    <name type="scientific">Dermacentor silvarum</name>
    <name type="common">Tick</name>
    <dbReference type="NCBI Taxonomy" id="543639"/>
    <lineage>
        <taxon>Eukaryota</taxon>
        <taxon>Metazoa</taxon>
        <taxon>Ecdysozoa</taxon>
        <taxon>Arthropoda</taxon>
        <taxon>Chelicerata</taxon>
        <taxon>Arachnida</taxon>
        <taxon>Acari</taxon>
        <taxon>Parasitiformes</taxon>
        <taxon>Ixodida</taxon>
        <taxon>Ixodoidea</taxon>
        <taxon>Ixodidae</taxon>
        <taxon>Rhipicephalinae</taxon>
        <taxon>Dermacentor</taxon>
    </lineage>
</organism>
<evidence type="ECO:0000313" key="1">
    <source>
        <dbReference type="EMBL" id="KAH7953623.1"/>
    </source>
</evidence>
<keyword evidence="2" id="KW-1185">Reference proteome</keyword>
<sequence length="783" mass="87941">MDRGCIIGCCMCPGCRKSPVPAPPRDNDREIITCPEQIEENPAPANFTTLCEDHFTVNQCEPLTLHNCDAKCTATPSVFRHMAREQGFDRVCANPGRSLLKRHQASNLQQDGQPVTCSMSTTSIAGYLGSDQALYLQKGTMRGTAWSTETVVKALKLKLSCRSQGYNVARELGMPLPSERTLQRKLEGFKFAPGLLFEVIDLLKIKMAHLSLEERHAVLMLDEMQISKGLDFDSSTGTLLGKPTIPLTSNIIPESCYATHALVFMLGGISTRWKQTVAYEFTGHSFRAEVVKEKISTIIRSCEDAGVKIHAVVTDMGPCNQGLWRLFGISITKKTRKCHAPHPCDSNRRLYFIADAPHVLKNLRGHFARGHKIHLPEDIVEKNELPTAVVSTDHVEQLLELEEDNEFRLAPKLTKTCLSPGHYEKMKVGPAYSLIHHDTAAALYCHVEKGNLERDAQTTAWFFDKIHTWFTLITSRTRKQAERHLGARGDAFFQEIIDLFEAMKIEGGNRGWKPVQTGTILTTMAAMELQEHLVVKEGFHFVLLSRLGQDSLENFFSTIRMKNPVPSPREFKSALRTASLAQFLRWNPRGNYACSDAEELIGFPDKVEQPCSGIIYHPAPQTVENMELDEAFLYVCGYAVRNVKKNCSTCRICAEAITGEPLDAAENKWLRLKSYLPEKIPLESASRAAQDLLKYCEASFKMHEQSFLDGRIQLQHLADEILKNTVNAIPTCHDVPRKLVNCFLKMRMHIFCNHRNETIKKDAATAKCSSRSIGMHQAAQAIR</sequence>
<proteinExistence type="predicted"/>
<comment type="caution">
    <text evidence="1">The sequence shown here is derived from an EMBL/GenBank/DDBJ whole genome shotgun (WGS) entry which is preliminary data.</text>
</comment>
<name>A0ACB8CWW1_DERSI</name>
<dbReference type="Proteomes" id="UP000821865">
    <property type="component" value="Chromosome 4"/>
</dbReference>
<accession>A0ACB8CWW1</accession>